<evidence type="ECO:0000313" key="3">
    <source>
        <dbReference type="Proteomes" id="UP001595812"/>
    </source>
</evidence>
<accession>A0ABV8AMA8</accession>
<feature type="transmembrane region" description="Helical" evidence="1">
    <location>
        <begin position="109"/>
        <end position="127"/>
    </location>
</feature>
<keyword evidence="1" id="KW-0472">Membrane</keyword>
<comment type="caution">
    <text evidence="2">The sequence shown here is derived from an EMBL/GenBank/DDBJ whole genome shotgun (WGS) entry which is preliminary data.</text>
</comment>
<organism evidence="2 3">
    <name type="scientific">Winogradskyella maritima</name>
    <dbReference type="NCBI Taxonomy" id="1517766"/>
    <lineage>
        <taxon>Bacteria</taxon>
        <taxon>Pseudomonadati</taxon>
        <taxon>Bacteroidota</taxon>
        <taxon>Flavobacteriia</taxon>
        <taxon>Flavobacteriales</taxon>
        <taxon>Flavobacteriaceae</taxon>
        <taxon>Winogradskyella</taxon>
    </lineage>
</organism>
<protein>
    <submittedName>
        <fullName evidence="2">Uncharacterized protein</fullName>
    </submittedName>
</protein>
<evidence type="ECO:0000256" key="1">
    <source>
        <dbReference type="SAM" id="Phobius"/>
    </source>
</evidence>
<reference evidence="3" key="1">
    <citation type="journal article" date="2019" name="Int. J. Syst. Evol. Microbiol.">
        <title>The Global Catalogue of Microorganisms (GCM) 10K type strain sequencing project: providing services to taxonomists for standard genome sequencing and annotation.</title>
        <authorList>
            <consortium name="The Broad Institute Genomics Platform"/>
            <consortium name="The Broad Institute Genome Sequencing Center for Infectious Disease"/>
            <person name="Wu L."/>
            <person name="Ma J."/>
        </authorList>
    </citation>
    <scope>NUCLEOTIDE SEQUENCE [LARGE SCALE GENOMIC DNA]</scope>
    <source>
        <strain evidence="3">CECT 8979</strain>
    </source>
</reference>
<proteinExistence type="predicted"/>
<keyword evidence="1" id="KW-0812">Transmembrane</keyword>
<evidence type="ECO:0000313" key="2">
    <source>
        <dbReference type="EMBL" id="MFC3878011.1"/>
    </source>
</evidence>
<keyword evidence="1" id="KW-1133">Transmembrane helix</keyword>
<dbReference type="RefSeq" id="WP_386101531.1">
    <property type="nucleotide sequence ID" value="NZ_JBHSAT010000022.1"/>
</dbReference>
<dbReference type="EMBL" id="JBHSAT010000022">
    <property type="protein sequence ID" value="MFC3878011.1"/>
    <property type="molecule type" value="Genomic_DNA"/>
</dbReference>
<dbReference type="Proteomes" id="UP001595812">
    <property type="component" value="Unassembled WGS sequence"/>
</dbReference>
<keyword evidence="3" id="KW-1185">Reference proteome</keyword>
<name>A0ABV8AMA8_9FLAO</name>
<gene>
    <name evidence="2" type="ORF">ACFOSX_12305</name>
</gene>
<sequence>MKFTSLFHPFGKTIDLSNYSSYINVQQFSAHEDFISTYLIQENGIANFKMSSSEYVNHKQLVESLALSEVKRNLTFKDYMILLYVGKLRLKHKNFDNSNKSAVESYKKVLRFIILLGLVCVMLGMVLKMCSSI</sequence>